<proteinExistence type="predicted"/>
<dbReference type="InterPro" id="IPR006047">
    <property type="entry name" value="GH13_cat_dom"/>
</dbReference>
<accession>A0ABT7U8G4</accession>
<keyword evidence="1 4" id="KW-0378">Hydrolase</keyword>
<gene>
    <name evidence="4" type="ORF">QUW02_12945</name>
</gene>
<dbReference type="InterPro" id="IPR013780">
    <property type="entry name" value="Glyco_hydro_b"/>
</dbReference>
<sequence>MEITRIDPPCWFAGLKSKEFCLLIYGNGLENAKVLTDIPYSEIKYSGTDKHLFVTLILCDFVEEGYYDITIVSSQTSVRLQYEFKQHRVWKAIEPTISNKDVVYLVMPDRFAKGNQNTKNPDVDILNPNAWHGGNITGMIDSLDYLEGVGITALWHTPIFKSSAYHGYAIEDFYAIDCHFGNLKIYKTFVERAHKKGIKIVMDVVFNHCSIKHPWVKTPPTKEWFNDIGKKKKCITNYKTTTVFDPHAANVDLEQTVNGWFTEEMPDLNLKSDEVLSYMIQMTKWWIEATGIDAIRMDTYLYSDLDAMIKWQNELSKEYPYFSVLAETWVPDTAYTSKIQREVCSQLTKDSSFIVMDFAFQKKMEQYLGRNTVYDKEASLYHYFVNDFLFSDLQNVLVFLDNHDLSRWFDSVKNKAKLKQALGILLTVPRIPQIYYGTEFMITNDGKGKGDGDYRVDTFELIKEQDESGILNFIKKLLCWRKTSKPIAYGSMKHFIPQNGIYVYFRIYEDEKVMVISNGLSKSSILDLGHYREELSGYEYGIDVETGKKFCLESDLSLRMKRNEIKILNLFRK</sequence>
<dbReference type="Pfam" id="PF10438">
    <property type="entry name" value="Cyc-maltodext_C"/>
    <property type="match status" value="1"/>
</dbReference>
<dbReference type="SUPFAM" id="SSF81296">
    <property type="entry name" value="E set domains"/>
    <property type="match status" value="1"/>
</dbReference>
<name>A0ABT7U8G4_9BACE</name>
<comment type="caution">
    <text evidence="4">The sequence shown here is derived from an EMBL/GenBank/DDBJ whole genome shotgun (WGS) entry which is preliminary data.</text>
</comment>
<keyword evidence="5" id="KW-1185">Reference proteome</keyword>
<evidence type="ECO:0000313" key="4">
    <source>
        <dbReference type="EMBL" id="MDM8146814.1"/>
    </source>
</evidence>
<dbReference type="InterPro" id="IPR013783">
    <property type="entry name" value="Ig-like_fold"/>
</dbReference>
<evidence type="ECO:0000256" key="1">
    <source>
        <dbReference type="ARBA" id="ARBA00022801"/>
    </source>
</evidence>
<dbReference type="Pfam" id="PF09087">
    <property type="entry name" value="Cyc-maltodext_N"/>
    <property type="match status" value="1"/>
</dbReference>
<dbReference type="InterPro" id="IPR019492">
    <property type="entry name" value="Cyclo-malto-dextrinase_C"/>
</dbReference>
<dbReference type="EMBL" id="JAUDCF010000053">
    <property type="protein sequence ID" value="MDM8146814.1"/>
    <property type="molecule type" value="Genomic_DNA"/>
</dbReference>
<dbReference type="Pfam" id="PF00128">
    <property type="entry name" value="Alpha-amylase"/>
    <property type="match status" value="1"/>
</dbReference>
<dbReference type="InterPro" id="IPR015171">
    <property type="entry name" value="Cyc-maltodext_N"/>
</dbReference>
<dbReference type="SUPFAM" id="SSF51011">
    <property type="entry name" value="Glycosyl hydrolase domain"/>
    <property type="match status" value="1"/>
</dbReference>
<keyword evidence="2" id="KW-0326">Glycosidase</keyword>
<evidence type="ECO:0000259" key="3">
    <source>
        <dbReference type="SMART" id="SM00642"/>
    </source>
</evidence>
<dbReference type="SUPFAM" id="SSF51445">
    <property type="entry name" value="(Trans)glycosidases"/>
    <property type="match status" value="1"/>
</dbReference>
<evidence type="ECO:0000313" key="5">
    <source>
        <dbReference type="Proteomes" id="UP001228403"/>
    </source>
</evidence>
<dbReference type="InterPro" id="IPR017853">
    <property type="entry name" value="GH"/>
</dbReference>
<feature type="domain" description="Glycosyl hydrolase family 13 catalytic" evidence="3">
    <location>
        <begin position="105"/>
        <end position="481"/>
    </location>
</feature>
<reference evidence="4 5" key="1">
    <citation type="submission" date="2023-06" db="EMBL/GenBank/DDBJ databases">
        <authorList>
            <person name="Zeman M."/>
            <person name="Kubasova T."/>
            <person name="Jahodarova E."/>
            <person name="Nykrynova M."/>
            <person name="Rychlik I."/>
        </authorList>
    </citation>
    <scope>NUCLEOTIDE SEQUENCE [LARGE SCALE GENOMIC DNA]</scope>
    <source>
        <strain evidence="4 5">ET4</strain>
    </source>
</reference>
<protein>
    <submittedName>
        <fullName evidence="4">Alpha-amylase family glycosyl hydrolase</fullName>
    </submittedName>
</protein>
<dbReference type="PANTHER" id="PTHR10357:SF210">
    <property type="entry name" value="MALTODEXTRIN GLUCOSIDASE"/>
    <property type="match status" value="1"/>
</dbReference>
<evidence type="ECO:0000256" key="2">
    <source>
        <dbReference type="ARBA" id="ARBA00023295"/>
    </source>
</evidence>
<dbReference type="Gene3D" id="2.60.40.10">
    <property type="entry name" value="Immunoglobulins"/>
    <property type="match status" value="1"/>
</dbReference>
<dbReference type="SMART" id="SM00642">
    <property type="entry name" value="Aamy"/>
    <property type="match status" value="1"/>
</dbReference>
<dbReference type="Gene3D" id="3.20.20.80">
    <property type="entry name" value="Glycosidases"/>
    <property type="match status" value="1"/>
</dbReference>
<dbReference type="Proteomes" id="UP001228403">
    <property type="component" value="Unassembled WGS sequence"/>
</dbReference>
<dbReference type="Gene3D" id="2.60.40.1180">
    <property type="entry name" value="Golgi alpha-mannosidase II"/>
    <property type="match status" value="1"/>
</dbReference>
<dbReference type="PANTHER" id="PTHR10357">
    <property type="entry name" value="ALPHA-AMYLASE FAMILY MEMBER"/>
    <property type="match status" value="1"/>
</dbReference>
<dbReference type="InterPro" id="IPR014756">
    <property type="entry name" value="Ig_E-set"/>
</dbReference>
<organism evidence="4 5">
    <name type="scientific">Bacteroides eggerthii</name>
    <dbReference type="NCBI Taxonomy" id="28111"/>
    <lineage>
        <taxon>Bacteria</taxon>
        <taxon>Pseudomonadati</taxon>
        <taxon>Bacteroidota</taxon>
        <taxon>Bacteroidia</taxon>
        <taxon>Bacteroidales</taxon>
        <taxon>Bacteroidaceae</taxon>
        <taxon>Bacteroides</taxon>
    </lineage>
</organism>
<dbReference type="GO" id="GO:0016787">
    <property type="term" value="F:hydrolase activity"/>
    <property type="evidence" value="ECO:0007669"/>
    <property type="project" value="UniProtKB-KW"/>
</dbReference>
<reference evidence="5" key="2">
    <citation type="submission" date="2023-07" db="EMBL/GenBank/DDBJ databases">
        <title>Identification and characterization of horizontal gene transfer across gut microbiota members of farm animals based on homology search.</title>
        <authorList>
            <person name="Schwarzerova J."/>
            <person name="Nykrynova M."/>
            <person name="Jureckova K."/>
            <person name="Cejkova D."/>
            <person name="Rychlik I."/>
        </authorList>
    </citation>
    <scope>NUCLEOTIDE SEQUENCE [LARGE SCALE GENOMIC DNA]</scope>
    <source>
        <strain evidence="5">ET4</strain>
    </source>
</reference>